<dbReference type="Gene3D" id="3.30.420.10">
    <property type="entry name" value="Ribonuclease H-like superfamily/Ribonuclease H"/>
    <property type="match status" value="1"/>
</dbReference>
<gene>
    <name evidence="2" type="primary">GVQW3</name>
    <name evidence="2" type="ORF">TNCV_4974911</name>
</gene>
<name>A0A8X6SPB2_TRICX</name>
<dbReference type="GO" id="GO:0003676">
    <property type="term" value="F:nucleic acid binding"/>
    <property type="evidence" value="ECO:0007669"/>
    <property type="project" value="InterPro"/>
</dbReference>
<accession>A0A8X6SPB2</accession>
<keyword evidence="3" id="KW-1185">Reference proteome</keyword>
<organism evidence="2 3">
    <name type="scientific">Trichonephila clavipes</name>
    <name type="common">Golden silk orbweaver</name>
    <name type="synonym">Nephila clavipes</name>
    <dbReference type="NCBI Taxonomy" id="2585209"/>
    <lineage>
        <taxon>Eukaryota</taxon>
        <taxon>Metazoa</taxon>
        <taxon>Ecdysozoa</taxon>
        <taxon>Arthropoda</taxon>
        <taxon>Chelicerata</taxon>
        <taxon>Arachnida</taxon>
        <taxon>Araneae</taxon>
        <taxon>Araneomorphae</taxon>
        <taxon>Entelegynae</taxon>
        <taxon>Araneoidea</taxon>
        <taxon>Nephilidae</taxon>
        <taxon>Trichonephila</taxon>
    </lineage>
</organism>
<dbReference type="PANTHER" id="PTHR46060">
    <property type="entry name" value="MARINER MOS1 TRANSPOSASE-LIKE PROTEIN"/>
    <property type="match status" value="1"/>
</dbReference>
<dbReference type="EMBL" id="BMAU01021309">
    <property type="protein sequence ID" value="GFY11991.1"/>
    <property type="molecule type" value="Genomic_DNA"/>
</dbReference>
<sequence length="248" mass="28871">MTNESESFGVKGTLTYVQYLNALYSDSEIRLECFDYVYGSESLSRARVFEWFKRFKDGRQDVEDDSRPGRPSTSKTDENVEKVASLIRSDRRLSIRAIAETVNIDKECVRQILHDNLNMTKVCAKTVPKILTFEQQATRKNVCIDILDAIKNDPNLLEKRFLAKHSIPVLKNPPYSPDLAPCDFYLFPKLKSALKGTRFESVEAVKEKAVRVLKELTKDDFQHCFQQLKIRMERCRDRERVYIEDDNK</sequence>
<dbReference type="InterPro" id="IPR036397">
    <property type="entry name" value="RNaseH_sf"/>
</dbReference>
<evidence type="ECO:0000256" key="1">
    <source>
        <dbReference type="SAM" id="MobiDB-lite"/>
    </source>
</evidence>
<feature type="region of interest" description="Disordered" evidence="1">
    <location>
        <begin position="60"/>
        <end position="79"/>
    </location>
</feature>
<reference evidence="2" key="1">
    <citation type="submission" date="2020-08" db="EMBL/GenBank/DDBJ databases">
        <title>Multicomponent nature underlies the extraordinary mechanical properties of spider dragline silk.</title>
        <authorList>
            <person name="Kono N."/>
            <person name="Nakamura H."/>
            <person name="Mori M."/>
            <person name="Yoshida Y."/>
            <person name="Ohtoshi R."/>
            <person name="Malay A.D."/>
            <person name="Moran D.A.P."/>
            <person name="Tomita M."/>
            <person name="Numata K."/>
            <person name="Arakawa K."/>
        </authorList>
    </citation>
    <scope>NUCLEOTIDE SEQUENCE</scope>
</reference>
<protein>
    <submittedName>
        <fullName evidence="2">Protein GVQW3</fullName>
    </submittedName>
</protein>
<dbReference type="Proteomes" id="UP000887159">
    <property type="component" value="Unassembled WGS sequence"/>
</dbReference>
<dbReference type="AlphaFoldDB" id="A0A8X6SPB2"/>
<evidence type="ECO:0000313" key="3">
    <source>
        <dbReference type="Proteomes" id="UP000887159"/>
    </source>
</evidence>
<evidence type="ECO:0000313" key="2">
    <source>
        <dbReference type="EMBL" id="GFY11991.1"/>
    </source>
</evidence>
<dbReference type="InterPro" id="IPR052709">
    <property type="entry name" value="Transposase-MT_Hybrid"/>
</dbReference>
<dbReference type="PANTHER" id="PTHR46060:SF3">
    <property type="entry name" value="PROTEIN GVQW3"/>
    <property type="match status" value="1"/>
</dbReference>
<proteinExistence type="predicted"/>
<comment type="caution">
    <text evidence="2">The sequence shown here is derived from an EMBL/GenBank/DDBJ whole genome shotgun (WGS) entry which is preliminary data.</text>
</comment>